<reference evidence="2 3" key="1">
    <citation type="submission" date="2014-09" db="EMBL/GenBank/DDBJ databases">
        <title>Lactobacillus mucosae CRL573 Genome Sequencing.</title>
        <authorList>
            <person name="Bleckwedel J."/>
            <person name="Teran L.C."/>
            <person name="Bonacina J."/>
            <person name="Saavedra L."/>
            <person name="Mozzi F.B."/>
            <person name="Raya R.R."/>
        </authorList>
    </citation>
    <scope>NUCLEOTIDE SEQUENCE [LARGE SCALE GENOMIC DNA]</scope>
    <source>
        <strain evidence="2 3">CRL573</strain>
    </source>
</reference>
<organism evidence="2 3">
    <name type="scientific">Limosilactobacillus mucosae</name>
    <name type="common">Lactobacillus mucosae</name>
    <dbReference type="NCBI Taxonomy" id="97478"/>
    <lineage>
        <taxon>Bacteria</taxon>
        <taxon>Bacillati</taxon>
        <taxon>Bacillota</taxon>
        <taxon>Bacilli</taxon>
        <taxon>Lactobacillales</taxon>
        <taxon>Lactobacillaceae</taxon>
        <taxon>Limosilactobacillus</taxon>
    </lineage>
</organism>
<name>A0A099Y836_LIMMU</name>
<dbReference type="Proteomes" id="UP000030001">
    <property type="component" value="Unassembled WGS sequence"/>
</dbReference>
<evidence type="ECO:0000313" key="2">
    <source>
        <dbReference type="EMBL" id="KGL66414.1"/>
    </source>
</evidence>
<proteinExistence type="predicted"/>
<feature type="domain" description="Fido" evidence="1">
    <location>
        <begin position="63"/>
        <end position="212"/>
    </location>
</feature>
<gene>
    <name evidence="2" type="ORF">LX03_08540</name>
</gene>
<protein>
    <recommendedName>
        <fullName evidence="1">Fido domain-containing protein</fullName>
    </recommendedName>
</protein>
<dbReference type="Pfam" id="PF02661">
    <property type="entry name" value="Fic"/>
    <property type="match status" value="1"/>
</dbReference>
<dbReference type="AlphaFoldDB" id="A0A099Y836"/>
<dbReference type="InterPro" id="IPR003812">
    <property type="entry name" value="Fido"/>
</dbReference>
<dbReference type="InterPro" id="IPR036597">
    <property type="entry name" value="Fido-like_dom_sf"/>
</dbReference>
<dbReference type="EMBL" id="JROC01000036">
    <property type="protein sequence ID" value="KGL66414.1"/>
    <property type="molecule type" value="Genomic_DNA"/>
</dbReference>
<comment type="caution">
    <text evidence="2">The sequence shown here is derived from an EMBL/GenBank/DDBJ whole genome shotgun (WGS) entry which is preliminary data.</text>
</comment>
<evidence type="ECO:0000313" key="3">
    <source>
        <dbReference type="Proteomes" id="UP000030001"/>
    </source>
</evidence>
<dbReference type="Gene3D" id="1.10.3290.10">
    <property type="entry name" value="Fido-like domain"/>
    <property type="match status" value="1"/>
</dbReference>
<dbReference type="PROSITE" id="PS51459">
    <property type="entry name" value="FIDO"/>
    <property type="match status" value="1"/>
</dbReference>
<evidence type="ECO:0000259" key="1">
    <source>
        <dbReference type="PROSITE" id="PS51459"/>
    </source>
</evidence>
<accession>A0A099Y836</accession>
<sequence length="251" mass="28541">MDNTALARFITSFGSLNGYGSSVAQTKKALDDRNTKPLEQSEKDIGIFKDALAGITAIKKNGFSVDGIIAINKAFVFAEDEDPEIPGHLRNSLYNTDDNISIIVDKSSSFAYFPPEVVTRRDLEMIVNDFNNSKRTERDAWQVFARLSKLQPFQDGNKRTALIAANGAMNVWNSENYLVLPFNDLDRVEYMVNLMRYYQAETPEEEDKFFGRMMRLLPSSKERAIQLHNPVVDPLAKTHKVKTTFKTSRER</sequence>
<dbReference type="RefSeq" id="WP_034540814.1">
    <property type="nucleotide sequence ID" value="NZ_CP186923.1"/>
</dbReference>
<dbReference type="SUPFAM" id="SSF140931">
    <property type="entry name" value="Fic-like"/>
    <property type="match status" value="1"/>
</dbReference>